<dbReference type="Gramene" id="MELO3C034327.2.1">
    <property type="protein sequence ID" value="MELO3C034327.2.1"/>
    <property type="gene ID" value="MELO3C034327.2"/>
</dbReference>
<dbReference type="AlphaFoldDB" id="A0A9I9EIR4"/>
<protein>
    <recommendedName>
        <fullName evidence="2">CACTA en-spm transposon protein</fullName>
    </recommendedName>
</protein>
<sequence length="150" mass="17059">MDTMFLEFADNLDNLAGGSSSVGDNLSEFNNVWLSSQPSATLTLRRCAQSRLLKLERYVAANSWILMTITPNAEKLSPHAVHLSQAIGVCVRKKFLVCYLKWADVGREYIEVVKGDLQRFFMLDFNDQAMNRSNHGRTRLLDRSNLTIMQ</sequence>
<dbReference type="EnsemblPlants" id="MELO3C034327.2.1">
    <property type="protein sequence ID" value="MELO3C034327.2.1"/>
    <property type="gene ID" value="MELO3C034327.2"/>
</dbReference>
<reference evidence="1" key="1">
    <citation type="submission" date="2023-03" db="UniProtKB">
        <authorList>
            <consortium name="EnsemblPlants"/>
        </authorList>
    </citation>
    <scope>IDENTIFICATION</scope>
</reference>
<evidence type="ECO:0000313" key="1">
    <source>
        <dbReference type="EnsemblPlants" id="MELO3C034327.2.1"/>
    </source>
</evidence>
<evidence type="ECO:0008006" key="2">
    <source>
        <dbReference type="Google" id="ProtNLM"/>
    </source>
</evidence>
<proteinExistence type="predicted"/>
<organism evidence="1">
    <name type="scientific">Cucumis melo</name>
    <name type="common">Muskmelon</name>
    <dbReference type="NCBI Taxonomy" id="3656"/>
    <lineage>
        <taxon>Eukaryota</taxon>
        <taxon>Viridiplantae</taxon>
        <taxon>Streptophyta</taxon>
        <taxon>Embryophyta</taxon>
        <taxon>Tracheophyta</taxon>
        <taxon>Spermatophyta</taxon>
        <taxon>Magnoliopsida</taxon>
        <taxon>eudicotyledons</taxon>
        <taxon>Gunneridae</taxon>
        <taxon>Pentapetalae</taxon>
        <taxon>rosids</taxon>
        <taxon>fabids</taxon>
        <taxon>Cucurbitales</taxon>
        <taxon>Cucurbitaceae</taxon>
        <taxon>Benincaseae</taxon>
        <taxon>Cucumis</taxon>
    </lineage>
</organism>
<accession>A0A9I9EIR4</accession>
<name>A0A9I9EIR4_CUCME</name>